<dbReference type="FunFam" id="2.60.40.10:FF:000142">
    <property type="entry name" value="V-set domain-containing T-cell activation inhibitor 1"/>
    <property type="match status" value="1"/>
</dbReference>
<dbReference type="GO" id="GO:0009897">
    <property type="term" value="C:external side of plasma membrane"/>
    <property type="evidence" value="ECO:0007669"/>
    <property type="project" value="TreeGrafter"/>
</dbReference>
<dbReference type="STRING" id="94237.ENSMMOP00000016282"/>
<dbReference type="InterPro" id="IPR036179">
    <property type="entry name" value="Ig-like_dom_sf"/>
</dbReference>
<evidence type="ECO:0000256" key="6">
    <source>
        <dbReference type="ARBA" id="ARBA00023319"/>
    </source>
</evidence>
<comment type="subcellular location">
    <subcellularLocation>
        <location evidence="1">Membrane</location>
    </subcellularLocation>
</comment>
<evidence type="ECO:0000256" key="3">
    <source>
        <dbReference type="ARBA" id="ARBA00023136"/>
    </source>
</evidence>
<dbReference type="Gene3D" id="2.60.40.10">
    <property type="entry name" value="Immunoglobulins"/>
    <property type="match status" value="1"/>
</dbReference>
<name>A0A3Q3WV25_MOLML</name>
<organism evidence="9 10">
    <name type="scientific">Mola mola</name>
    <name type="common">Ocean sunfish</name>
    <name type="synonym">Tetraodon mola</name>
    <dbReference type="NCBI Taxonomy" id="94237"/>
    <lineage>
        <taxon>Eukaryota</taxon>
        <taxon>Metazoa</taxon>
        <taxon>Chordata</taxon>
        <taxon>Craniata</taxon>
        <taxon>Vertebrata</taxon>
        <taxon>Euteleostomi</taxon>
        <taxon>Actinopterygii</taxon>
        <taxon>Neopterygii</taxon>
        <taxon>Teleostei</taxon>
        <taxon>Neoteleostei</taxon>
        <taxon>Acanthomorphata</taxon>
        <taxon>Eupercaria</taxon>
        <taxon>Tetraodontiformes</taxon>
        <taxon>Molidae</taxon>
        <taxon>Mola</taxon>
    </lineage>
</organism>
<dbReference type="AlphaFoldDB" id="A0A3Q3WV25"/>
<evidence type="ECO:0000256" key="4">
    <source>
        <dbReference type="ARBA" id="ARBA00023157"/>
    </source>
</evidence>
<evidence type="ECO:0000259" key="8">
    <source>
        <dbReference type="PROSITE" id="PS50835"/>
    </source>
</evidence>
<keyword evidence="5" id="KW-0325">Glycoprotein</keyword>
<sequence>MMLLCIMAALLSAQCSAVPGPVSVHRGHMTTLPCWLNPPQSAEDLEVYWYRTNQSDSPVMHYRERKFASTSQNGLYVDRVSFGSKDAVSGGLSSGDVSPKLLNVSLEDAGDYNCYVSSDRDHDHAVVTLVVIGECGEKWRKQKLPG</sequence>
<dbReference type="GO" id="GO:0005102">
    <property type="term" value="F:signaling receptor binding"/>
    <property type="evidence" value="ECO:0007669"/>
    <property type="project" value="TreeGrafter"/>
</dbReference>
<dbReference type="InterPro" id="IPR050504">
    <property type="entry name" value="IgSF_BTN/MOG"/>
</dbReference>
<dbReference type="InterPro" id="IPR003599">
    <property type="entry name" value="Ig_sub"/>
</dbReference>
<evidence type="ECO:0000256" key="1">
    <source>
        <dbReference type="ARBA" id="ARBA00004370"/>
    </source>
</evidence>
<reference evidence="9" key="1">
    <citation type="submission" date="2025-08" db="UniProtKB">
        <authorList>
            <consortium name="Ensembl"/>
        </authorList>
    </citation>
    <scope>IDENTIFICATION</scope>
</reference>
<dbReference type="Proteomes" id="UP000261620">
    <property type="component" value="Unplaced"/>
</dbReference>
<dbReference type="Ensembl" id="ENSMMOT00000016554.1">
    <property type="protein sequence ID" value="ENSMMOP00000016282.1"/>
    <property type="gene ID" value="ENSMMOG00000012429.1"/>
</dbReference>
<keyword evidence="10" id="KW-1185">Reference proteome</keyword>
<evidence type="ECO:0000256" key="2">
    <source>
        <dbReference type="ARBA" id="ARBA00022729"/>
    </source>
</evidence>
<evidence type="ECO:0000256" key="5">
    <source>
        <dbReference type="ARBA" id="ARBA00023180"/>
    </source>
</evidence>
<dbReference type="GO" id="GO:0050852">
    <property type="term" value="P:T cell receptor signaling pathway"/>
    <property type="evidence" value="ECO:0007669"/>
    <property type="project" value="TreeGrafter"/>
</dbReference>
<accession>A0A3Q3WV25</accession>
<dbReference type="InterPro" id="IPR007110">
    <property type="entry name" value="Ig-like_dom"/>
</dbReference>
<dbReference type="SUPFAM" id="SSF48726">
    <property type="entry name" value="Immunoglobulin"/>
    <property type="match status" value="1"/>
</dbReference>
<dbReference type="OMA" id="CKSACAG"/>
<dbReference type="PANTHER" id="PTHR24100">
    <property type="entry name" value="BUTYROPHILIN"/>
    <property type="match status" value="1"/>
</dbReference>
<dbReference type="GO" id="GO:0050863">
    <property type="term" value="P:regulation of T cell activation"/>
    <property type="evidence" value="ECO:0007669"/>
    <property type="project" value="UniProtKB-ARBA"/>
</dbReference>
<evidence type="ECO:0000313" key="9">
    <source>
        <dbReference type="Ensembl" id="ENSMMOP00000016282.1"/>
    </source>
</evidence>
<dbReference type="InterPro" id="IPR013106">
    <property type="entry name" value="Ig_V-set"/>
</dbReference>
<keyword evidence="4" id="KW-1015">Disulfide bond</keyword>
<keyword evidence="2 7" id="KW-0732">Signal</keyword>
<evidence type="ECO:0000256" key="7">
    <source>
        <dbReference type="SAM" id="SignalP"/>
    </source>
</evidence>
<reference evidence="9" key="2">
    <citation type="submission" date="2025-09" db="UniProtKB">
        <authorList>
            <consortium name="Ensembl"/>
        </authorList>
    </citation>
    <scope>IDENTIFICATION</scope>
</reference>
<dbReference type="PROSITE" id="PS50835">
    <property type="entry name" value="IG_LIKE"/>
    <property type="match status" value="1"/>
</dbReference>
<feature type="domain" description="Ig-like" evidence="8">
    <location>
        <begin position="13"/>
        <end position="128"/>
    </location>
</feature>
<proteinExistence type="predicted"/>
<keyword evidence="6" id="KW-0393">Immunoglobulin domain</keyword>
<evidence type="ECO:0000313" key="10">
    <source>
        <dbReference type="Proteomes" id="UP000261620"/>
    </source>
</evidence>
<keyword evidence="3" id="KW-0472">Membrane</keyword>
<dbReference type="PANTHER" id="PTHR24100:SF149">
    <property type="entry name" value="BG-LIKE ANTIGEN 1-RELATED"/>
    <property type="match status" value="1"/>
</dbReference>
<feature type="signal peptide" evidence="7">
    <location>
        <begin position="1"/>
        <end position="17"/>
    </location>
</feature>
<dbReference type="Pfam" id="PF07686">
    <property type="entry name" value="V-set"/>
    <property type="match status" value="1"/>
</dbReference>
<dbReference type="GO" id="GO:0001817">
    <property type="term" value="P:regulation of cytokine production"/>
    <property type="evidence" value="ECO:0007669"/>
    <property type="project" value="TreeGrafter"/>
</dbReference>
<dbReference type="SMART" id="SM00409">
    <property type="entry name" value="IG"/>
    <property type="match status" value="1"/>
</dbReference>
<feature type="chain" id="PRO_5018631138" description="Ig-like domain-containing protein" evidence="7">
    <location>
        <begin position="18"/>
        <end position="146"/>
    </location>
</feature>
<protein>
    <recommendedName>
        <fullName evidence="8">Ig-like domain-containing protein</fullName>
    </recommendedName>
</protein>
<dbReference type="InterPro" id="IPR013783">
    <property type="entry name" value="Ig-like_fold"/>
</dbReference>
<dbReference type="GO" id="GO:1903037">
    <property type="term" value="P:regulation of leukocyte cell-cell adhesion"/>
    <property type="evidence" value="ECO:0007669"/>
    <property type="project" value="UniProtKB-ARBA"/>
</dbReference>